<dbReference type="InterPro" id="IPR043133">
    <property type="entry name" value="GTP-CH-I_C/QueF"/>
</dbReference>
<dbReference type="GO" id="GO:0046656">
    <property type="term" value="P:folic acid biosynthetic process"/>
    <property type="evidence" value="ECO:0007669"/>
    <property type="project" value="UniProtKB-UniRule"/>
</dbReference>
<dbReference type="UniPathway" id="UPA00077">
    <property type="reaction ID" value="UER00154"/>
</dbReference>
<comment type="function">
    <text evidence="6">Catalyzes the conversion of 7,8-dihydroneopterin to 6-hydroxymethyl-7,8-dihydropterin.</text>
</comment>
<evidence type="ECO:0000256" key="5">
    <source>
        <dbReference type="ARBA" id="ARBA00023239"/>
    </source>
</evidence>
<comment type="pathway">
    <text evidence="2 6">Cofactor biosynthesis; tetrahydrofolate biosynthesis; 2-amino-4-hydroxy-6-hydroxymethyl-7,8-dihydropteridine diphosphate from 7,8-dihydroneopterin triphosphate: step 3/4.</text>
</comment>
<evidence type="ECO:0000259" key="7">
    <source>
        <dbReference type="SMART" id="SM00905"/>
    </source>
</evidence>
<dbReference type="NCBIfam" id="TIGR00525">
    <property type="entry name" value="folB"/>
    <property type="match status" value="1"/>
</dbReference>
<dbReference type="Gene3D" id="3.30.1130.10">
    <property type="match status" value="1"/>
</dbReference>
<accession>A0A4R3P1L8</accession>
<evidence type="ECO:0000313" key="9">
    <source>
        <dbReference type="Proteomes" id="UP000295097"/>
    </source>
</evidence>
<evidence type="ECO:0000256" key="1">
    <source>
        <dbReference type="ARBA" id="ARBA00001353"/>
    </source>
</evidence>
<comment type="similarity">
    <text evidence="3 6">Belongs to the DHNA family.</text>
</comment>
<protein>
    <recommendedName>
        <fullName evidence="6">7,8-dihydroneopterin aldolase</fullName>
        <ecNumber evidence="6">4.1.2.25</ecNumber>
    </recommendedName>
</protein>
<dbReference type="InterPro" id="IPR006157">
    <property type="entry name" value="FolB_dom"/>
</dbReference>
<dbReference type="GO" id="GO:0046654">
    <property type="term" value="P:tetrahydrofolate biosynthetic process"/>
    <property type="evidence" value="ECO:0007669"/>
    <property type="project" value="UniProtKB-UniRule"/>
</dbReference>
<dbReference type="PANTHER" id="PTHR42844:SF1">
    <property type="entry name" value="DIHYDRONEOPTERIN ALDOLASE 1-RELATED"/>
    <property type="match status" value="1"/>
</dbReference>
<dbReference type="SUPFAM" id="SSF55620">
    <property type="entry name" value="Tetrahydrobiopterin biosynthesis enzymes-like"/>
    <property type="match status" value="1"/>
</dbReference>
<feature type="domain" description="Dihydroneopterin aldolase/epimerase" evidence="7">
    <location>
        <begin position="7"/>
        <end position="120"/>
    </location>
</feature>
<sequence>MNTQYVITLKNCAFFAKHGVMPEEERLGQRFYVDAVLTIESESVLKNDDLSDGVDYGVAFHVIEDVVTKQRYRLIEALAYAVGETLCRQFPAIRTAEIAVRKPSAPVAGLLDYAEARVVYCAE</sequence>
<dbReference type="Pfam" id="PF02152">
    <property type="entry name" value="FolB"/>
    <property type="match status" value="1"/>
</dbReference>
<dbReference type="GO" id="GO:0004150">
    <property type="term" value="F:dihydroneopterin aldolase activity"/>
    <property type="evidence" value="ECO:0007669"/>
    <property type="project" value="UniProtKB-UniRule"/>
</dbReference>
<proteinExistence type="inferred from homology"/>
<dbReference type="PANTHER" id="PTHR42844">
    <property type="entry name" value="DIHYDRONEOPTERIN ALDOLASE 1-RELATED"/>
    <property type="match status" value="1"/>
</dbReference>
<organism evidence="8 9">
    <name type="scientific">Martelella mediterranea</name>
    <dbReference type="NCBI Taxonomy" id="293089"/>
    <lineage>
        <taxon>Bacteria</taxon>
        <taxon>Pseudomonadati</taxon>
        <taxon>Pseudomonadota</taxon>
        <taxon>Alphaproteobacteria</taxon>
        <taxon>Hyphomicrobiales</taxon>
        <taxon>Aurantimonadaceae</taxon>
        <taxon>Martelella</taxon>
    </lineage>
</organism>
<evidence type="ECO:0000256" key="4">
    <source>
        <dbReference type="ARBA" id="ARBA00022909"/>
    </source>
</evidence>
<dbReference type="EC" id="4.1.2.25" evidence="6"/>
<dbReference type="SMART" id="SM00905">
    <property type="entry name" value="FolB"/>
    <property type="match status" value="1"/>
</dbReference>
<comment type="caution">
    <text evidence="8">The sequence shown here is derived from an EMBL/GenBank/DDBJ whole genome shotgun (WGS) entry which is preliminary data.</text>
</comment>
<keyword evidence="4 6" id="KW-0289">Folate biosynthesis</keyword>
<dbReference type="NCBIfam" id="TIGR00526">
    <property type="entry name" value="folB_dom"/>
    <property type="match status" value="1"/>
</dbReference>
<dbReference type="GO" id="GO:0005737">
    <property type="term" value="C:cytoplasm"/>
    <property type="evidence" value="ECO:0007669"/>
    <property type="project" value="TreeGrafter"/>
</dbReference>
<dbReference type="EMBL" id="SMAR01000009">
    <property type="protein sequence ID" value="TCT40284.1"/>
    <property type="molecule type" value="Genomic_DNA"/>
</dbReference>
<evidence type="ECO:0000256" key="3">
    <source>
        <dbReference type="ARBA" id="ARBA00005708"/>
    </source>
</evidence>
<keyword evidence="9" id="KW-1185">Reference proteome</keyword>
<gene>
    <name evidence="8" type="ORF">EDC90_10096</name>
</gene>
<dbReference type="RefSeq" id="WP_132310281.1">
    <property type="nucleotide sequence ID" value="NZ_SMAR01000009.1"/>
</dbReference>
<reference evidence="8 9" key="1">
    <citation type="submission" date="2019-03" db="EMBL/GenBank/DDBJ databases">
        <title>Freshwater and sediment microbial communities from various areas in North America, analyzing microbe dynamics in response to fracking.</title>
        <authorList>
            <person name="Lamendella R."/>
        </authorList>
    </citation>
    <scope>NUCLEOTIDE SEQUENCE [LARGE SCALE GENOMIC DNA]</scope>
    <source>
        <strain evidence="8 9">175.2</strain>
    </source>
</reference>
<keyword evidence="5 6" id="KW-0456">Lyase</keyword>
<dbReference type="InterPro" id="IPR006156">
    <property type="entry name" value="Dihydroneopterin_aldolase"/>
</dbReference>
<evidence type="ECO:0000256" key="2">
    <source>
        <dbReference type="ARBA" id="ARBA00005013"/>
    </source>
</evidence>
<dbReference type="Proteomes" id="UP000295097">
    <property type="component" value="Unassembled WGS sequence"/>
</dbReference>
<name>A0A4R3P1L8_9HYPH</name>
<comment type="catalytic activity">
    <reaction evidence="1 6">
        <text>7,8-dihydroneopterin = 6-hydroxymethyl-7,8-dihydropterin + glycolaldehyde</text>
        <dbReference type="Rhea" id="RHEA:10540"/>
        <dbReference type="ChEBI" id="CHEBI:17001"/>
        <dbReference type="ChEBI" id="CHEBI:17071"/>
        <dbReference type="ChEBI" id="CHEBI:44841"/>
        <dbReference type="EC" id="4.1.2.25"/>
    </reaction>
</comment>
<dbReference type="OrthoDB" id="9808041at2"/>
<evidence type="ECO:0000313" key="8">
    <source>
        <dbReference type="EMBL" id="TCT40284.1"/>
    </source>
</evidence>
<dbReference type="AlphaFoldDB" id="A0A4R3P1L8"/>
<evidence type="ECO:0000256" key="6">
    <source>
        <dbReference type="RuleBase" id="RU362079"/>
    </source>
</evidence>